<comment type="function">
    <text evidence="11">Catalyzes a salvage reaction resulting in the formation of AMP, that is energically less costly than de novo synthesis.</text>
</comment>
<dbReference type="NCBIfam" id="TIGR01090">
    <property type="entry name" value="apt"/>
    <property type="match status" value="1"/>
</dbReference>
<reference evidence="13 14" key="1">
    <citation type="submission" date="2018-06" db="EMBL/GenBank/DDBJ databases">
        <authorList>
            <consortium name="Pathogen Informatics"/>
            <person name="Doyle S."/>
        </authorList>
    </citation>
    <scope>NUCLEOTIDE SEQUENCE [LARGE SCALE GENOMIC DNA]</scope>
    <source>
        <strain evidence="13 14">NCTC12714</strain>
    </source>
</reference>
<evidence type="ECO:0000256" key="9">
    <source>
        <dbReference type="ARBA" id="ARBA00022679"/>
    </source>
</evidence>
<protein>
    <recommendedName>
        <fullName evidence="6 11">Adenine phosphoribosyltransferase</fullName>
        <shortName evidence="11">APRT</shortName>
        <ecNumber evidence="6 11">2.4.2.7</ecNumber>
    </recommendedName>
</protein>
<dbReference type="EMBL" id="UGJE01000002">
    <property type="protein sequence ID" value="STQ86706.1"/>
    <property type="molecule type" value="Genomic_DNA"/>
</dbReference>
<dbReference type="UniPathway" id="UPA00588">
    <property type="reaction ID" value="UER00646"/>
</dbReference>
<evidence type="ECO:0000256" key="5">
    <source>
        <dbReference type="ARBA" id="ARBA00011738"/>
    </source>
</evidence>
<evidence type="ECO:0000256" key="3">
    <source>
        <dbReference type="ARBA" id="ARBA00004659"/>
    </source>
</evidence>
<dbReference type="GO" id="GO:0006168">
    <property type="term" value="P:adenine salvage"/>
    <property type="evidence" value="ECO:0007669"/>
    <property type="project" value="InterPro"/>
</dbReference>
<evidence type="ECO:0000256" key="10">
    <source>
        <dbReference type="ARBA" id="ARBA00022726"/>
    </source>
</evidence>
<evidence type="ECO:0000313" key="13">
    <source>
        <dbReference type="EMBL" id="STQ86706.1"/>
    </source>
</evidence>
<dbReference type="NCBIfam" id="NF002636">
    <property type="entry name" value="PRK02304.1-5"/>
    <property type="match status" value="1"/>
</dbReference>
<keyword evidence="9 11" id="KW-0808">Transferase</keyword>
<dbReference type="GO" id="GO:0044209">
    <property type="term" value="P:AMP salvage"/>
    <property type="evidence" value="ECO:0007669"/>
    <property type="project" value="UniProtKB-UniRule"/>
</dbReference>
<evidence type="ECO:0000256" key="4">
    <source>
        <dbReference type="ARBA" id="ARBA00008391"/>
    </source>
</evidence>
<evidence type="ECO:0000256" key="11">
    <source>
        <dbReference type="HAMAP-Rule" id="MF_00004"/>
    </source>
</evidence>
<dbReference type="InterPro" id="IPR000836">
    <property type="entry name" value="PRTase_dom"/>
</dbReference>
<dbReference type="FunFam" id="3.40.50.2020:FF:000021">
    <property type="entry name" value="Adenine phosphoribosyltransferase"/>
    <property type="match status" value="1"/>
</dbReference>
<keyword evidence="8 11" id="KW-0328">Glycosyltransferase</keyword>
<dbReference type="Pfam" id="PF00156">
    <property type="entry name" value="Pribosyltran"/>
    <property type="match status" value="1"/>
</dbReference>
<dbReference type="Proteomes" id="UP000255139">
    <property type="component" value="Unassembled WGS sequence"/>
</dbReference>
<dbReference type="InterPro" id="IPR029057">
    <property type="entry name" value="PRTase-like"/>
</dbReference>
<proteinExistence type="inferred from homology"/>
<dbReference type="SUPFAM" id="SSF53271">
    <property type="entry name" value="PRTase-like"/>
    <property type="match status" value="1"/>
</dbReference>
<evidence type="ECO:0000313" key="14">
    <source>
        <dbReference type="Proteomes" id="UP000255139"/>
    </source>
</evidence>
<comment type="subunit">
    <text evidence="5 11">Homodimer.</text>
</comment>
<organism evidence="13 14">
    <name type="scientific">Helicobacter muridarum</name>
    <dbReference type="NCBI Taxonomy" id="216"/>
    <lineage>
        <taxon>Bacteria</taxon>
        <taxon>Pseudomonadati</taxon>
        <taxon>Campylobacterota</taxon>
        <taxon>Epsilonproteobacteria</taxon>
        <taxon>Campylobacterales</taxon>
        <taxon>Helicobacteraceae</taxon>
        <taxon>Helicobacter</taxon>
    </lineage>
</organism>
<dbReference type="PANTHER" id="PTHR11776:SF7">
    <property type="entry name" value="PHOSPHORIBOSYLTRANSFERASE DOMAIN-CONTAINING PROTEIN"/>
    <property type="match status" value="1"/>
</dbReference>
<dbReference type="InterPro" id="IPR050120">
    <property type="entry name" value="Adenine_PRTase"/>
</dbReference>
<dbReference type="GO" id="GO:0003999">
    <property type="term" value="F:adenine phosphoribosyltransferase activity"/>
    <property type="evidence" value="ECO:0007669"/>
    <property type="project" value="UniProtKB-UniRule"/>
</dbReference>
<evidence type="ECO:0000256" key="2">
    <source>
        <dbReference type="ARBA" id="ARBA00004496"/>
    </source>
</evidence>
<comment type="pathway">
    <text evidence="3 11">Purine metabolism; AMP biosynthesis via salvage pathway; AMP from adenine: step 1/1.</text>
</comment>
<dbReference type="HAMAP" id="MF_00004">
    <property type="entry name" value="Aden_phosphoribosyltr"/>
    <property type="match status" value="1"/>
</dbReference>
<name>A0A377PUZ9_9HELI</name>
<evidence type="ECO:0000256" key="6">
    <source>
        <dbReference type="ARBA" id="ARBA00011893"/>
    </source>
</evidence>
<dbReference type="PANTHER" id="PTHR11776">
    <property type="entry name" value="ADENINE PHOSPHORIBOSYLTRANSFERASE"/>
    <property type="match status" value="1"/>
</dbReference>
<gene>
    <name evidence="11 13" type="primary">apt</name>
    <name evidence="13" type="ORF">NCTC12714_01517</name>
</gene>
<dbReference type="NCBIfam" id="NF002634">
    <property type="entry name" value="PRK02304.1-3"/>
    <property type="match status" value="1"/>
</dbReference>
<dbReference type="Gene3D" id="3.40.50.2020">
    <property type="match status" value="1"/>
</dbReference>
<comment type="subcellular location">
    <subcellularLocation>
        <location evidence="2 11">Cytoplasm</location>
    </subcellularLocation>
</comment>
<dbReference type="GO" id="GO:0006166">
    <property type="term" value="P:purine ribonucleoside salvage"/>
    <property type="evidence" value="ECO:0007669"/>
    <property type="project" value="UniProtKB-UniRule"/>
</dbReference>
<evidence type="ECO:0000256" key="8">
    <source>
        <dbReference type="ARBA" id="ARBA00022676"/>
    </source>
</evidence>
<feature type="domain" description="Phosphoribosyltransferase" evidence="12">
    <location>
        <begin position="70"/>
        <end position="200"/>
    </location>
</feature>
<evidence type="ECO:0000256" key="1">
    <source>
        <dbReference type="ARBA" id="ARBA00000868"/>
    </source>
</evidence>
<accession>A0A377PUZ9</accession>
<dbReference type="GO" id="GO:0005737">
    <property type="term" value="C:cytoplasm"/>
    <property type="evidence" value="ECO:0007669"/>
    <property type="project" value="UniProtKB-SubCell"/>
</dbReference>
<evidence type="ECO:0000259" key="12">
    <source>
        <dbReference type="Pfam" id="PF00156"/>
    </source>
</evidence>
<keyword evidence="14" id="KW-1185">Reference proteome</keyword>
<comment type="catalytic activity">
    <reaction evidence="1 11">
        <text>AMP + diphosphate = 5-phospho-alpha-D-ribose 1-diphosphate + adenine</text>
        <dbReference type="Rhea" id="RHEA:16609"/>
        <dbReference type="ChEBI" id="CHEBI:16708"/>
        <dbReference type="ChEBI" id="CHEBI:33019"/>
        <dbReference type="ChEBI" id="CHEBI:58017"/>
        <dbReference type="ChEBI" id="CHEBI:456215"/>
        <dbReference type="EC" id="2.4.2.7"/>
    </reaction>
</comment>
<sequence>MKHTQHKSIPKPINAFDMDDLIIEESNHHREIKMSRHKPTLREEIQQSLTQIPDFPKKGILFQDITTFIHNGKLFKEYIDMLAHRYHAYKVEYIIGVESRGFIFGSALAYALEAGFVPIRKKSKLPGKVHTESYIKEYGKDYLEIKEDAFSGLKGVNVILVDDLIATAGTALAALKLIKKLEAKCIELCCLINLVDFEDTKIRKELEKQVHLFSLIDIGGK</sequence>
<keyword evidence="7 11" id="KW-0963">Cytoplasm</keyword>
<evidence type="ECO:0000256" key="7">
    <source>
        <dbReference type="ARBA" id="ARBA00022490"/>
    </source>
</evidence>
<dbReference type="EC" id="2.4.2.7" evidence="6 11"/>
<dbReference type="InterPro" id="IPR005764">
    <property type="entry name" value="Ade_phspho_trans"/>
</dbReference>
<comment type="similarity">
    <text evidence="4 11">Belongs to the purine/pyrimidine phosphoribosyltransferase family.</text>
</comment>
<dbReference type="CDD" id="cd06223">
    <property type="entry name" value="PRTases_typeI"/>
    <property type="match status" value="1"/>
</dbReference>
<dbReference type="AlphaFoldDB" id="A0A377PUZ9"/>
<keyword evidence="10 11" id="KW-0660">Purine salvage</keyword>